<dbReference type="AlphaFoldDB" id="A0A2R5FL39"/>
<dbReference type="EMBL" id="BDUD01000001">
    <property type="protein sequence ID" value="GBG19497.1"/>
    <property type="molecule type" value="Genomic_DNA"/>
</dbReference>
<dbReference type="Proteomes" id="UP000245124">
    <property type="component" value="Unassembled WGS sequence"/>
</dbReference>
<dbReference type="OrthoDB" id="571089at2"/>
<dbReference type="SUPFAM" id="SSF53474">
    <property type="entry name" value="alpha/beta-Hydrolases"/>
    <property type="match status" value="1"/>
</dbReference>
<accession>A0A2R5FL39</accession>
<evidence type="ECO:0000313" key="3">
    <source>
        <dbReference type="Proteomes" id="UP000245124"/>
    </source>
</evidence>
<protein>
    <recommendedName>
        <fullName evidence="1">AB hydrolase-1 domain-containing protein</fullName>
    </recommendedName>
</protein>
<dbReference type="Gene3D" id="3.40.50.1820">
    <property type="entry name" value="alpha/beta hydrolase"/>
    <property type="match status" value="1"/>
</dbReference>
<sequence length="263" mass="29561">MAPKTQSHPYFITTQSSNPNYPLFVFLPGMDETGKELIYIQTAGLEAAFDVRCFVIPPDDLTSWDEMTEKVINLTKIELEKTPRRYVYLCGESFGGCLALKVLEKFPQLFTKIILINSASSFHRVPWLNLGSLLFPYTPQLFYKISSFLSLPFLANLSRIPPTASLALSKSTSSAPQETANQRLSLMRDFDIDENKLSQITQPVLLIGSRNDRLLPSEAEAQYLSNIFPNHQIIALPHSGHACLVERDVNLYQLLLSANFTVA</sequence>
<dbReference type="InterPro" id="IPR000073">
    <property type="entry name" value="AB_hydrolase_1"/>
</dbReference>
<proteinExistence type="predicted"/>
<evidence type="ECO:0000259" key="1">
    <source>
        <dbReference type="Pfam" id="PF00561"/>
    </source>
</evidence>
<evidence type="ECO:0000313" key="2">
    <source>
        <dbReference type="EMBL" id="GBG19497.1"/>
    </source>
</evidence>
<dbReference type="GO" id="GO:0016020">
    <property type="term" value="C:membrane"/>
    <property type="evidence" value="ECO:0007669"/>
    <property type="project" value="TreeGrafter"/>
</dbReference>
<dbReference type="PANTHER" id="PTHR22753">
    <property type="entry name" value="TRANSMEMBRANE PROTEIN 68"/>
    <property type="match status" value="1"/>
</dbReference>
<dbReference type="Pfam" id="PF00561">
    <property type="entry name" value="Abhydrolase_1"/>
    <property type="match status" value="1"/>
</dbReference>
<organism evidence="2 3">
    <name type="scientific">Nostoc commune NIES-4072</name>
    <dbReference type="NCBI Taxonomy" id="2005467"/>
    <lineage>
        <taxon>Bacteria</taxon>
        <taxon>Bacillati</taxon>
        <taxon>Cyanobacteriota</taxon>
        <taxon>Cyanophyceae</taxon>
        <taxon>Nostocales</taxon>
        <taxon>Nostocaceae</taxon>
        <taxon>Nostoc</taxon>
    </lineage>
</organism>
<feature type="domain" description="AB hydrolase-1" evidence="1">
    <location>
        <begin position="69"/>
        <end position="246"/>
    </location>
</feature>
<comment type="caution">
    <text evidence="2">The sequence shown here is derived from an EMBL/GenBank/DDBJ whole genome shotgun (WGS) entry which is preliminary data.</text>
</comment>
<dbReference type="PRINTS" id="PR00111">
    <property type="entry name" value="ABHYDROLASE"/>
</dbReference>
<dbReference type="PANTHER" id="PTHR22753:SF48">
    <property type="entry name" value="PHOSPHOLIPID_GLYCEROL ACYLTRANSFERASE DOMAIN-CONTAINING PROTEIN"/>
    <property type="match status" value="1"/>
</dbReference>
<name>A0A2R5FL39_NOSCO</name>
<gene>
    <name evidence="2" type="ORF">NIES4072_31650</name>
</gene>
<dbReference type="InterPro" id="IPR029058">
    <property type="entry name" value="AB_hydrolase_fold"/>
</dbReference>
<reference evidence="2 3" key="1">
    <citation type="submission" date="2017-06" db="EMBL/GenBank/DDBJ databases">
        <title>Genome sequencing of cyanobaciteial culture collection at National Institute for Environmental Studies (NIES).</title>
        <authorList>
            <person name="Hirose Y."/>
            <person name="Shimura Y."/>
            <person name="Fujisawa T."/>
            <person name="Nakamura Y."/>
            <person name="Kawachi M."/>
        </authorList>
    </citation>
    <scope>NUCLEOTIDE SEQUENCE [LARGE SCALE GENOMIC DNA]</scope>
    <source>
        <strain evidence="2 3">NIES-4072</strain>
    </source>
</reference>
<keyword evidence="3" id="KW-1185">Reference proteome</keyword>